<feature type="transmembrane region" description="Helical" evidence="9">
    <location>
        <begin position="51"/>
        <end position="74"/>
    </location>
</feature>
<evidence type="ECO:0000256" key="9">
    <source>
        <dbReference type="SAM" id="Phobius"/>
    </source>
</evidence>
<feature type="transmembrane region" description="Helical" evidence="9">
    <location>
        <begin position="81"/>
        <end position="100"/>
    </location>
</feature>
<evidence type="ECO:0000313" key="10">
    <source>
        <dbReference type="EMBL" id="PWB98033.1"/>
    </source>
</evidence>
<feature type="transmembrane region" description="Helical" evidence="9">
    <location>
        <begin position="252"/>
        <end position="270"/>
    </location>
</feature>
<feature type="transmembrane region" description="Helical" evidence="9">
    <location>
        <begin position="106"/>
        <end position="128"/>
    </location>
</feature>
<dbReference type="Proteomes" id="UP000244978">
    <property type="component" value="Unassembled WGS sequence"/>
</dbReference>
<organism evidence="10 11">
    <name type="scientific">Homoserinimonas hongtaonis</name>
    <dbReference type="NCBI Taxonomy" id="2079791"/>
    <lineage>
        <taxon>Bacteria</taxon>
        <taxon>Bacillati</taxon>
        <taxon>Actinomycetota</taxon>
        <taxon>Actinomycetes</taxon>
        <taxon>Micrococcales</taxon>
        <taxon>Microbacteriaceae</taxon>
        <taxon>Homoserinimonas</taxon>
    </lineage>
</organism>
<reference evidence="11" key="1">
    <citation type="submission" date="2018-04" db="EMBL/GenBank/DDBJ databases">
        <authorList>
            <person name="Liu S."/>
            <person name="Wang Z."/>
            <person name="Li J."/>
        </authorList>
    </citation>
    <scope>NUCLEOTIDE SEQUENCE [LARGE SCALE GENOMIC DNA]</scope>
    <source>
        <strain evidence="11">S1194</strain>
    </source>
</reference>
<evidence type="ECO:0000256" key="4">
    <source>
        <dbReference type="ARBA" id="ARBA00022519"/>
    </source>
</evidence>
<dbReference type="Pfam" id="PF02653">
    <property type="entry name" value="BPD_transp_2"/>
    <property type="match status" value="1"/>
</dbReference>
<evidence type="ECO:0000313" key="11">
    <source>
        <dbReference type="Proteomes" id="UP000244978"/>
    </source>
</evidence>
<keyword evidence="4" id="KW-0997">Cell inner membrane</keyword>
<keyword evidence="3" id="KW-1003">Cell membrane</keyword>
<dbReference type="GO" id="GO:0022857">
    <property type="term" value="F:transmembrane transporter activity"/>
    <property type="evidence" value="ECO:0007669"/>
    <property type="project" value="InterPro"/>
</dbReference>
<evidence type="ECO:0000256" key="7">
    <source>
        <dbReference type="ARBA" id="ARBA00023136"/>
    </source>
</evidence>
<feature type="transmembrane region" description="Helical" evidence="9">
    <location>
        <begin position="223"/>
        <end position="246"/>
    </location>
</feature>
<proteinExistence type="predicted"/>
<keyword evidence="7 9" id="KW-0472">Membrane</keyword>
<evidence type="ECO:0000256" key="5">
    <source>
        <dbReference type="ARBA" id="ARBA00022692"/>
    </source>
</evidence>
<feature type="transmembrane region" description="Helical" evidence="9">
    <location>
        <begin position="277"/>
        <end position="294"/>
    </location>
</feature>
<comment type="subcellular location">
    <subcellularLocation>
        <location evidence="1">Cell membrane</location>
        <topology evidence="1">Multi-pass membrane protein</topology>
    </subcellularLocation>
</comment>
<dbReference type="EMBL" id="QEEX01000001">
    <property type="protein sequence ID" value="PWB98033.1"/>
    <property type="molecule type" value="Genomic_DNA"/>
</dbReference>
<accession>A0A2U1T2N8</accession>
<dbReference type="CDD" id="cd06579">
    <property type="entry name" value="TM_PBP1_transp_AraH_like"/>
    <property type="match status" value="1"/>
</dbReference>
<feature type="transmembrane region" description="Helical" evidence="9">
    <location>
        <begin position="135"/>
        <end position="153"/>
    </location>
</feature>
<sequence length="330" mass="34012">MTSTTSLALPQARTRKENMRAWIAKYYFVPALVIAAVLLVVNLGLQPNFNWGQQLLIFAPFAIVAMASSFAPMVGGGGIDLSISPVMTFTSAVYVIWLAPAGVNPFIAVPLVLLAGVVVGIVNGLIVTRLRVSPIIATLCMNFIIIGVCLKVAPQATVLTSGWTKDFARDGLFGISAGIVLVAIPVILWAILRLIPFARTLLWVGSNDVAAFASGVNVDLVRVVTYALGGLVAGVGGIALVTLSGTVDASTASSYLVPGLVAMALGGIAVEGGRGGMAGPIFGAAIIFLLQGALTEAGFAQAWLQVVYGALLVGAIIFSKKLSITGRSAS</sequence>
<protein>
    <recommendedName>
        <fullName evidence="8">Autoinducer 2 import system permease protein LsrD</fullName>
    </recommendedName>
</protein>
<dbReference type="RefSeq" id="WP_108997830.1">
    <property type="nucleotide sequence ID" value="NZ_QEEX01000001.1"/>
</dbReference>
<evidence type="ECO:0000256" key="3">
    <source>
        <dbReference type="ARBA" id="ARBA00022475"/>
    </source>
</evidence>
<keyword evidence="6 9" id="KW-1133">Transmembrane helix</keyword>
<evidence type="ECO:0000256" key="2">
    <source>
        <dbReference type="ARBA" id="ARBA00022448"/>
    </source>
</evidence>
<dbReference type="PANTHER" id="PTHR32196">
    <property type="entry name" value="ABC TRANSPORTER PERMEASE PROTEIN YPHD-RELATED-RELATED"/>
    <property type="match status" value="1"/>
</dbReference>
<dbReference type="AlphaFoldDB" id="A0A2U1T2N8"/>
<dbReference type="InterPro" id="IPR001851">
    <property type="entry name" value="ABC_transp_permease"/>
</dbReference>
<keyword evidence="11" id="KW-1185">Reference proteome</keyword>
<name>A0A2U1T2N8_9MICO</name>
<feature type="transmembrane region" description="Helical" evidence="9">
    <location>
        <begin position="173"/>
        <end position="192"/>
    </location>
</feature>
<keyword evidence="5 9" id="KW-0812">Transmembrane</keyword>
<feature type="transmembrane region" description="Helical" evidence="9">
    <location>
        <begin position="26"/>
        <end position="45"/>
    </location>
</feature>
<feature type="transmembrane region" description="Helical" evidence="9">
    <location>
        <begin position="300"/>
        <end position="318"/>
    </location>
</feature>
<evidence type="ECO:0000256" key="8">
    <source>
        <dbReference type="ARBA" id="ARBA00039381"/>
    </source>
</evidence>
<comment type="caution">
    <text evidence="10">The sequence shown here is derived from an EMBL/GenBank/DDBJ whole genome shotgun (WGS) entry which is preliminary data.</text>
</comment>
<keyword evidence="2" id="KW-0813">Transport</keyword>
<dbReference type="PANTHER" id="PTHR32196:SF71">
    <property type="entry name" value="AUTOINDUCER 2 IMPORT SYSTEM PERMEASE PROTEIN LSRD"/>
    <property type="match status" value="1"/>
</dbReference>
<gene>
    <name evidence="10" type="ORF">DF220_09470</name>
</gene>
<dbReference type="GO" id="GO:0005886">
    <property type="term" value="C:plasma membrane"/>
    <property type="evidence" value="ECO:0007669"/>
    <property type="project" value="UniProtKB-SubCell"/>
</dbReference>
<evidence type="ECO:0000256" key="6">
    <source>
        <dbReference type="ARBA" id="ARBA00022989"/>
    </source>
</evidence>
<evidence type="ECO:0000256" key="1">
    <source>
        <dbReference type="ARBA" id="ARBA00004651"/>
    </source>
</evidence>